<accession>A0ACC2LQZ9</accession>
<gene>
    <name evidence="1" type="ORF">MRB53_010129</name>
</gene>
<dbReference type="Proteomes" id="UP001234297">
    <property type="component" value="Chromosome 3"/>
</dbReference>
<proteinExistence type="predicted"/>
<evidence type="ECO:0000313" key="1">
    <source>
        <dbReference type="EMBL" id="KAJ8635862.1"/>
    </source>
</evidence>
<comment type="caution">
    <text evidence="1">The sequence shown here is derived from an EMBL/GenBank/DDBJ whole genome shotgun (WGS) entry which is preliminary data.</text>
</comment>
<sequence>MCTAPKLRAPVEKISIKGWRWCLDPLLCAHLVPRHLPLQLDRFRADSLGELDDHALRAPNPDDEVGAAGLEGSVEVCGGFGVDDGGAVVKAEEGEEGEGVGVDDGGAAEADAPTVGGRGRGCI</sequence>
<reference evidence="1 2" key="1">
    <citation type="journal article" date="2022" name="Hortic Res">
        <title>A haplotype resolved chromosomal level avocado genome allows analysis of novel avocado genes.</title>
        <authorList>
            <person name="Nath O."/>
            <person name="Fletcher S.J."/>
            <person name="Hayward A."/>
            <person name="Shaw L.M."/>
            <person name="Masouleh A.K."/>
            <person name="Furtado A."/>
            <person name="Henry R.J."/>
            <person name="Mitter N."/>
        </authorList>
    </citation>
    <scope>NUCLEOTIDE SEQUENCE [LARGE SCALE GENOMIC DNA]</scope>
    <source>
        <strain evidence="2">cv. Hass</strain>
    </source>
</reference>
<protein>
    <submittedName>
        <fullName evidence="1">Uncharacterized protein</fullName>
    </submittedName>
</protein>
<keyword evidence="2" id="KW-1185">Reference proteome</keyword>
<name>A0ACC2LQZ9_PERAE</name>
<evidence type="ECO:0000313" key="2">
    <source>
        <dbReference type="Proteomes" id="UP001234297"/>
    </source>
</evidence>
<organism evidence="1 2">
    <name type="scientific">Persea americana</name>
    <name type="common">Avocado</name>
    <dbReference type="NCBI Taxonomy" id="3435"/>
    <lineage>
        <taxon>Eukaryota</taxon>
        <taxon>Viridiplantae</taxon>
        <taxon>Streptophyta</taxon>
        <taxon>Embryophyta</taxon>
        <taxon>Tracheophyta</taxon>
        <taxon>Spermatophyta</taxon>
        <taxon>Magnoliopsida</taxon>
        <taxon>Magnoliidae</taxon>
        <taxon>Laurales</taxon>
        <taxon>Lauraceae</taxon>
        <taxon>Persea</taxon>
    </lineage>
</organism>
<dbReference type="EMBL" id="CM056811">
    <property type="protein sequence ID" value="KAJ8635862.1"/>
    <property type="molecule type" value="Genomic_DNA"/>
</dbReference>